<organism evidence="2 3">
    <name type="scientific">Aphanomyces euteiches</name>
    <dbReference type="NCBI Taxonomy" id="100861"/>
    <lineage>
        <taxon>Eukaryota</taxon>
        <taxon>Sar</taxon>
        <taxon>Stramenopiles</taxon>
        <taxon>Oomycota</taxon>
        <taxon>Saprolegniomycetes</taxon>
        <taxon>Saprolegniales</taxon>
        <taxon>Verrucalvaceae</taxon>
        <taxon>Aphanomyces</taxon>
    </lineage>
</organism>
<feature type="region of interest" description="Disordered" evidence="1">
    <location>
        <begin position="50"/>
        <end position="86"/>
    </location>
</feature>
<sequence>MNQRPGNRNHKLTRRNGETSLQQYDDLATFLFGEDRTVDSICRQLMTKHENKQNNSSLHVDSKTTERRSRGGFNASDPRNWFDVPGDGFPATTYQKYISTPRVPLETNDRATDREFDPSDPQNWFDVWEEFVGVGHPTPVPTIQSNDKSNKRAF</sequence>
<evidence type="ECO:0000256" key="1">
    <source>
        <dbReference type="SAM" id="MobiDB-lite"/>
    </source>
</evidence>
<feature type="compositionally biased region" description="Basic and acidic residues" evidence="1">
    <location>
        <begin position="60"/>
        <end position="69"/>
    </location>
</feature>
<evidence type="ECO:0000313" key="3">
    <source>
        <dbReference type="Proteomes" id="UP000481153"/>
    </source>
</evidence>
<name>A0A6G0W7N3_9STRA</name>
<accession>A0A6G0W7N3</accession>
<evidence type="ECO:0000313" key="2">
    <source>
        <dbReference type="EMBL" id="KAF0723168.1"/>
    </source>
</evidence>
<dbReference type="Proteomes" id="UP000481153">
    <property type="component" value="Unassembled WGS sequence"/>
</dbReference>
<dbReference type="VEuPathDB" id="FungiDB:AeMF1_013982"/>
<dbReference type="EMBL" id="VJMJ01000313">
    <property type="protein sequence ID" value="KAF0723168.1"/>
    <property type="molecule type" value="Genomic_DNA"/>
</dbReference>
<comment type="caution">
    <text evidence="2">The sequence shown here is derived from an EMBL/GenBank/DDBJ whole genome shotgun (WGS) entry which is preliminary data.</text>
</comment>
<gene>
    <name evidence="2" type="ORF">Ae201684_017789</name>
</gene>
<dbReference type="AlphaFoldDB" id="A0A6G0W7N3"/>
<proteinExistence type="predicted"/>
<protein>
    <submittedName>
        <fullName evidence="2">Uncharacterized protein</fullName>
    </submittedName>
</protein>
<reference evidence="2 3" key="1">
    <citation type="submission" date="2019-07" db="EMBL/GenBank/DDBJ databases">
        <title>Genomics analysis of Aphanomyces spp. identifies a new class of oomycete effector associated with host adaptation.</title>
        <authorList>
            <person name="Gaulin E."/>
        </authorList>
    </citation>
    <scope>NUCLEOTIDE SEQUENCE [LARGE SCALE GENOMIC DNA]</scope>
    <source>
        <strain evidence="2 3">ATCC 201684</strain>
    </source>
</reference>
<keyword evidence="3" id="KW-1185">Reference proteome</keyword>